<feature type="domain" description="F-box" evidence="1">
    <location>
        <begin position="1"/>
        <end position="46"/>
    </location>
</feature>
<dbReference type="EMBL" id="JAPDHF010000020">
    <property type="protein sequence ID" value="KAJ4006007.1"/>
    <property type="molecule type" value="Genomic_DNA"/>
</dbReference>
<comment type="caution">
    <text evidence="2">The sequence shown here is derived from an EMBL/GenBank/DDBJ whole genome shotgun (WGS) entry which is preliminary data.</text>
</comment>
<dbReference type="AlphaFoldDB" id="A0A9W8PGL7"/>
<evidence type="ECO:0000259" key="1">
    <source>
        <dbReference type="PROSITE" id="PS50181"/>
    </source>
</evidence>
<dbReference type="InterPro" id="IPR036047">
    <property type="entry name" value="F-box-like_dom_sf"/>
</dbReference>
<dbReference type="OrthoDB" id="5410873at2759"/>
<name>A0A9W8PGL7_9HYPO</name>
<keyword evidence="3" id="KW-1185">Reference proteome</keyword>
<sequence length="466" mass="53872">MPSLVTIPTEMIAEIAESLRPQDLKALSLTSRQLRHAISHILFRTINIACPLVSDMLLDHMLTKYGHVISRIHLHIRLRPNLPVDEINGDETIGDNITQMPSIWGTHRNDTLLKLVRGKIFSHINSFSVRFDPSQFDRKGWFGDGGTWGGGEGIFAFRDVEDDEDWEGDAGANGNGMMLNFERMYIWRAQYNQVFEALVTNPNITKLRFVDLLPRKASIWYSDEWDSMLRRLTHFDVSIFGAKTAHRPSNAAWYGSVVWHGNATWGFIFFISEFQTFIGQFLTNVKHLRLEASPVSVFGTDITFQDGGTDTFPLYAPTPALQSLELKNIVLGIDVLFYLQKESGTLRELTLHNCMCLITEEGEDPGWTDILDEVSGFKMLRRLNVLQDETPPLGNPLYSRLSRRARREVKRIKELAWRYVYIDFRWGTVHEDDEQNVQELHSYHAYWKYRDLQETLKERRKNSVDE</sequence>
<accession>A0A9W8PGL7</accession>
<dbReference type="PROSITE" id="PS50181">
    <property type="entry name" value="FBOX"/>
    <property type="match status" value="1"/>
</dbReference>
<protein>
    <recommendedName>
        <fullName evidence="1">F-box domain-containing protein</fullName>
    </recommendedName>
</protein>
<evidence type="ECO:0000313" key="2">
    <source>
        <dbReference type="EMBL" id="KAJ4006007.1"/>
    </source>
</evidence>
<dbReference type="SUPFAM" id="SSF81383">
    <property type="entry name" value="F-box domain"/>
    <property type="match status" value="1"/>
</dbReference>
<dbReference type="Proteomes" id="UP001152130">
    <property type="component" value="Unassembled WGS sequence"/>
</dbReference>
<dbReference type="InterPro" id="IPR001810">
    <property type="entry name" value="F-box_dom"/>
</dbReference>
<gene>
    <name evidence="2" type="ORF">NW766_010832</name>
</gene>
<reference evidence="2" key="1">
    <citation type="submission" date="2022-10" db="EMBL/GenBank/DDBJ databases">
        <title>Fusarium specimens isolated from Avocado Roots.</title>
        <authorList>
            <person name="Stajich J."/>
            <person name="Roper C."/>
            <person name="Heimlech-Rivalta G."/>
        </authorList>
    </citation>
    <scope>NUCLEOTIDE SEQUENCE</scope>
    <source>
        <strain evidence="2">CF00143</strain>
    </source>
</reference>
<evidence type="ECO:0000313" key="3">
    <source>
        <dbReference type="Proteomes" id="UP001152130"/>
    </source>
</evidence>
<organism evidence="2 3">
    <name type="scientific">Fusarium irregulare</name>
    <dbReference type="NCBI Taxonomy" id="2494466"/>
    <lineage>
        <taxon>Eukaryota</taxon>
        <taxon>Fungi</taxon>
        <taxon>Dikarya</taxon>
        <taxon>Ascomycota</taxon>
        <taxon>Pezizomycotina</taxon>
        <taxon>Sordariomycetes</taxon>
        <taxon>Hypocreomycetidae</taxon>
        <taxon>Hypocreales</taxon>
        <taxon>Nectriaceae</taxon>
        <taxon>Fusarium</taxon>
        <taxon>Fusarium incarnatum-equiseti species complex</taxon>
    </lineage>
</organism>
<proteinExistence type="predicted"/>